<name>A0A7Y9DPM5_9ACTN</name>
<dbReference type="Proteomes" id="UP000521922">
    <property type="component" value="Unassembled WGS sequence"/>
</dbReference>
<dbReference type="EMBL" id="JACCBB010000001">
    <property type="protein sequence ID" value="NYD24373.1"/>
    <property type="molecule type" value="Genomic_DNA"/>
</dbReference>
<reference evidence="2 3" key="1">
    <citation type="submission" date="2020-07" db="EMBL/GenBank/DDBJ databases">
        <title>Sequencing the genomes of 1000 actinobacteria strains.</title>
        <authorList>
            <person name="Klenk H.-P."/>
        </authorList>
    </citation>
    <scope>NUCLEOTIDE SEQUENCE [LARGE SCALE GENOMIC DNA]</scope>
    <source>
        <strain evidence="2 3">DSM 7487</strain>
    </source>
</reference>
<dbReference type="InterPro" id="IPR010982">
    <property type="entry name" value="Lambda_DNA-bd_dom_sf"/>
</dbReference>
<sequence length="158" mass="16973">MLRDERRGQQRTLREVSSTARVSLGYLSEVERGQKEASSELLASICTALDVPLSQVLGEVTRRIADEEGVGRRRYAAEGIVPTPVPSPVPAPAPAVAPVPADDDLDTLVEQAVDSVVDQAIDSALHEVPTGGREFAVQLEGLPDELELILRRRLVSAA</sequence>
<dbReference type="AlphaFoldDB" id="A0A7Y9DPM5"/>
<dbReference type="CDD" id="cd00093">
    <property type="entry name" value="HTH_XRE"/>
    <property type="match status" value="1"/>
</dbReference>
<dbReference type="PROSITE" id="PS50943">
    <property type="entry name" value="HTH_CROC1"/>
    <property type="match status" value="1"/>
</dbReference>
<gene>
    <name evidence="2" type="ORF">BJ968_003913</name>
</gene>
<dbReference type="SUPFAM" id="SSF47413">
    <property type="entry name" value="lambda repressor-like DNA-binding domains"/>
    <property type="match status" value="1"/>
</dbReference>
<comment type="caution">
    <text evidence="2">The sequence shown here is derived from an EMBL/GenBank/DDBJ whole genome shotgun (WGS) entry which is preliminary data.</text>
</comment>
<organism evidence="2 3">
    <name type="scientific">Kineococcus aurantiacus</name>
    <dbReference type="NCBI Taxonomy" id="37633"/>
    <lineage>
        <taxon>Bacteria</taxon>
        <taxon>Bacillati</taxon>
        <taxon>Actinomycetota</taxon>
        <taxon>Actinomycetes</taxon>
        <taxon>Kineosporiales</taxon>
        <taxon>Kineosporiaceae</taxon>
        <taxon>Kineococcus</taxon>
    </lineage>
</organism>
<keyword evidence="3" id="KW-1185">Reference proteome</keyword>
<dbReference type="GO" id="GO:0003677">
    <property type="term" value="F:DNA binding"/>
    <property type="evidence" value="ECO:0007669"/>
    <property type="project" value="InterPro"/>
</dbReference>
<dbReference type="Pfam" id="PF01381">
    <property type="entry name" value="HTH_3"/>
    <property type="match status" value="1"/>
</dbReference>
<accession>A0A7Y9DPM5</accession>
<proteinExistence type="predicted"/>
<protein>
    <submittedName>
        <fullName evidence="2">Transcriptional regulator with XRE-family HTH domain</fullName>
    </submittedName>
</protein>
<dbReference type="SMART" id="SM00530">
    <property type="entry name" value="HTH_XRE"/>
    <property type="match status" value="1"/>
</dbReference>
<evidence type="ECO:0000259" key="1">
    <source>
        <dbReference type="PROSITE" id="PS50943"/>
    </source>
</evidence>
<dbReference type="Gene3D" id="1.10.260.40">
    <property type="entry name" value="lambda repressor-like DNA-binding domains"/>
    <property type="match status" value="1"/>
</dbReference>
<feature type="domain" description="HTH cro/C1-type" evidence="1">
    <location>
        <begin position="2"/>
        <end position="56"/>
    </location>
</feature>
<evidence type="ECO:0000313" key="3">
    <source>
        <dbReference type="Proteomes" id="UP000521922"/>
    </source>
</evidence>
<dbReference type="InterPro" id="IPR001387">
    <property type="entry name" value="Cro/C1-type_HTH"/>
</dbReference>
<evidence type="ECO:0000313" key="2">
    <source>
        <dbReference type="EMBL" id="NYD24373.1"/>
    </source>
</evidence>